<evidence type="ECO:0000313" key="1">
    <source>
        <dbReference type="EMBL" id="ACM92225.1"/>
    </source>
</evidence>
<dbReference type="HOGENOM" id="CLU_1538444_0_0_7"/>
<protein>
    <submittedName>
        <fullName evidence="1">Uncharacterized protein</fullName>
    </submittedName>
</protein>
<dbReference type="AlphaFoldDB" id="B9L9P2"/>
<dbReference type="EMBL" id="CP001279">
    <property type="protein sequence ID" value="ACM92225.1"/>
    <property type="molecule type" value="Genomic_DNA"/>
</dbReference>
<reference evidence="1 2" key="1">
    <citation type="journal article" date="2009" name="PLoS Genet.">
        <title>Adaptations to submarine hydrothermal environments exemplified by the genome of Nautilia profundicola.</title>
        <authorList>
            <person name="Campbell B.J."/>
            <person name="Smith J.L."/>
            <person name="Hanson T.E."/>
            <person name="Klotz M.G."/>
            <person name="Stein L.Y."/>
            <person name="Lee C.K."/>
            <person name="Wu D."/>
            <person name="Robinson J.M."/>
            <person name="Khouri H.M."/>
            <person name="Eisen J.A."/>
            <person name="Cary S.C."/>
        </authorList>
    </citation>
    <scope>NUCLEOTIDE SEQUENCE [LARGE SCALE GENOMIC DNA]</scope>
    <source>
        <strain evidence="2">ATCC BAA-1463 / DSM 18972 / AmH</strain>
    </source>
</reference>
<keyword evidence="2" id="KW-1185">Reference proteome</keyword>
<gene>
    <name evidence="1" type="ordered locus">NAMH_0948</name>
</gene>
<dbReference type="KEGG" id="nam:NAMH_0948"/>
<sequence length="174" mass="19745">MREILSSAVEKAVVAKCFLYCSRLARNVTINIKSRYQKLSAIRGEASFFASSLKPDANILVTRLEKRVTNSEKISIIINNFLKTSHVKRGLYFAFAKLGRKLCAKAPSANIRLKRFGNLNATKKISEYILAPRTEALNKSRMNPRILELKIPKKLTIIDLNINVFYQKDKIGTL</sequence>
<evidence type="ECO:0000313" key="2">
    <source>
        <dbReference type="Proteomes" id="UP000000448"/>
    </source>
</evidence>
<name>B9L9P2_NAUPA</name>
<proteinExistence type="predicted"/>
<accession>B9L9P2</accession>
<organism evidence="1 2">
    <name type="scientific">Nautilia profundicola (strain ATCC BAA-1463 / DSM 18972 / AmH)</name>
    <dbReference type="NCBI Taxonomy" id="598659"/>
    <lineage>
        <taxon>Bacteria</taxon>
        <taxon>Pseudomonadati</taxon>
        <taxon>Campylobacterota</taxon>
        <taxon>Epsilonproteobacteria</taxon>
        <taxon>Nautiliales</taxon>
        <taxon>Nautiliaceae</taxon>
        <taxon>Nautilia</taxon>
    </lineage>
</organism>
<dbReference type="STRING" id="598659.NAMH_0948"/>
<dbReference type="Proteomes" id="UP000000448">
    <property type="component" value="Chromosome"/>
</dbReference>